<dbReference type="GO" id="GO:0017004">
    <property type="term" value="P:cytochrome complex assembly"/>
    <property type="evidence" value="ECO:0007669"/>
    <property type="project" value="UniProtKB-KW"/>
</dbReference>
<evidence type="ECO:0000313" key="9">
    <source>
        <dbReference type="Proteomes" id="UP000761264"/>
    </source>
</evidence>
<dbReference type="Proteomes" id="UP000761264">
    <property type="component" value="Unassembled WGS sequence"/>
</dbReference>
<evidence type="ECO:0000256" key="2">
    <source>
        <dbReference type="ARBA" id="ARBA00022741"/>
    </source>
</evidence>
<keyword evidence="5" id="KW-1278">Translocase</keyword>
<evidence type="ECO:0000259" key="7">
    <source>
        <dbReference type="PROSITE" id="PS50893"/>
    </source>
</evidence>
<evidence type="ECO:0000313" key="8">
    <source>
        <dbReference type="EMBL" id="NIA72230.1"/>
    </source>
</evidence>
<evidence type="ECO:0000256" key="1">
    <source>
        <dbReference type="ARBA" id="ARBA00022448"/>
    </source>
</evidence>
<protein>
    <submittedName>
        <fullName evidence="8">Heme ABC exporter ATP-binding protein CcmA</fullName>
    </submittedName>
</protein>
<keyword evidence="4 8" id="KW-0067">ATP-binding</keyword>
<dbReference type="InterPro" id="IPR005895">
    <property type="entry name" value="ABC_transptr_haem_export_CcmA"/>
</dbReference>
<keyword evidence="2" id="KW-0547">Nucleotide-binding</keyword>
<accession>A0A967F359</accession>
<reference evidence="8" key="1">
    <citation type="submission" date="2020-03" db="EMBL/GenBank/DDBJ databases">
        <title>Genome of Pelagibius litoralis DSM 21314T.</title>
        <authorList>
            <person name="Wang G."/>
        </authorList>
    </citation>
    <scope>NUCLEOTIDE SEQUENCE</scope>
    <source>
        <strain evidence="8">DSM 21314</strain>
    </source>
</reference>
<comment type="caution">
    <text evidence="8">The sequence shown here is derived from an EMBL/GenBank/DDBJ whole genome shotgun (WGS) entry which is preliminary data.</text>
</comment>
<name>A0A967F359_9PROT</name>
<dbReference type="EMBL" id="JAAQPH010000036">
    <property type="protein sequence ID" value="NIA72230.1"/>
    <property type="molecule type" value="Genomic_DNA"/>
</dbReference>
<dbReference type="GO" id="GO:0005524">
    <property type="term" value="F:ATP binding"/>
    <property type="evidence" value="ECO:0007669"/>
    <property type="project" value="UniProtKB-KW"/>
</dbReference>
<keyword evidence="3" id="KW-0201">Cytochrome c-type biogenesis</keyword>
<keyword evidence="6" id="KW-0472">Membrane</keyword>
<evidence type="ECO:0000256" key="4">
    <source>
        <dbReference type="ARBA" id="ARBA00022840"/>
    </source>
</evidence>
<evidence type="ECO:0000256" key="5">
    <source>
        <dbReference type="ARBA" id="ARBA00022967"/>
    </source>
</evidence>
<dbReference type="PANTHER" id="PTHR43499:SF1">
    <property type="entry name" value="ABC TRANSPORTER I FAMILY MEMBER 1"/>
    <property type="match status" value="1"/>
</dbReference>
<dbReference type="InterPro" id="IPR027417">
    <property type="entry name" value="P-loop_NTPase"/>
</dbReference>
<evidence type="ECO:0000256" key="3">
    <source>
        <dbReference type="ARBA" id="ARBA00022748"/>
    </source>
</evidence>
<dbReference type="GO" id="GO:0022857">
    <property type="term" value="F:transmembrane transporter activity"/>
    <property type="evidence" value="ECO:0007669"/>
    <property type="project" value="InterPro"/>
</dbReference>
<sequence length="223" mass="23576">MIRSKARFRDMALFEARNLDCRRGGRDVFAGLSFSLPAGGALLLTGANGTGKSSLLRLLAGLLRPVGGAILWDGQPIDAEPGDHAARLHYLGHLDAVKPVLSAKENLRFWAALRGRAASIEPALDHFALSALADIPGRLLSAGQHRRLALARLLASPAELWLLDEPSVGLDHASVGKLAEAIAKHRAGGGRVVVATHMALDMPGAEPLSLDALAPPPLPEMVW</sequence>
<dbReference type="AlphaFoldDB" id="A0A967F359"/>
<dbReference type="SUPFAM" id="SSF52540">
    <property type="entry name" value="P-loop containing nucleoside triphosphate hydrolases"/>
    <property type="match status" value="1"/>
</dbReference>
<dbReference type="NCBIfam" id="TIGR01189">
    <property type="entry name" value="ccmA"/>
    <property type="match status" value="1"/>
</dbReference>
<dbReference type="GO" id="GO:0016887">
    <property type="term" value="F:ATP hydrolysis activity"/>
    <property type="evidence" value="ECO:0007669"/>
    <property type="project" value="InterPro"/>
</dbReference>
<feature type="domain" description="ABC transporter" evidence="7">
    <location>
        <begin position="6"/>
        <end position="222"/>
    </location>
</feature>
<dbReference type="Pfam" id="PF00005">
    <property type="entry name" value="ABC_tran"/>
    <property type="match status" value="1"/>
</dbReference>
<dbReference type="InterPro" id="IPR003439">
    <property type="entry name" value="ABC_transporter-like_ATP-bd"/>
</dbReference>
<dbReference type="Gene3D" id="3.40.50.300">
    <property type="entry name" value="P-loop containing nucleotide triphosphate hydrolases"/>
    <property type="match status" value="1"/>
</dbReference>
<keyword evidence="9" id="KW-1185">Reference proteome</keyword>
<dbReference type="PANTHER" id="PTHR43499">
    <property type="entry name" value="ABC TRANSPORTER I FAMILY MEMBER 1"/>
    <property type="match status" value="1"/>
</dbReference>
<proteinExistence type="predicted"/>
<organism evidence="8 9">
    <name type="scientific">Pelagibius litoralis</name>
    <dbReference type="NCBI Taxonomy" id="374515"/>
    <lineage>
        <taxon>Bacteria</taxon>
        <taxon>Pseudomonadati</taxon>
        <taxon>Pseudomonadota</taxon>
        <taxon>Alphaproteobacteria</taxon>
        <taxon>Rhodospirillales</taxon>
        <taxon>Rhodovibrionaceae</taxon>
        <taxon>Pelagibius</taxon>
    </lineage>
</organism>
<keyword evidence="1" id="KW-0813">Transport</keyword>
<evidence type="ECO:0000256" key="6">
    <source>
        <dbReference type="ARBA" id="ARBA00023136"/>
    </source>
</evidence>
<dbReference type="SMART" id="SM00382">
    <property type="entry name" value="AAA"/>
    <property type="match status" value="1"/>
</dbReference>
<dbReference type="PROSITE" id="PS50893">
    <property type="entry name" value="ABC_TRANSPORTER_2"/>
    <property type="match status" value="1"/>
</dbReference>
<gene>
    <name evidence="8" type="primary">ccmA</name>
    <name evidence="8" type="ORF">HBA54_26925</name>
</gene>
<dbReference type="InterPro" id="IPR003593">
    <property type="entry name" value="AAA+_ATPase"/>
</dbReference>
<dbReference type="NCBIfam" id="NF010061">
    <property type="entry name" value="PRK13538.1"/>
    <property type="match status" value="1"/>
</dbReference>